<keyword evidence="4" id="KW-0812">Transmembrane</keyword>
<evidence type="ECO:0000256" key="2">
    <source>
        <dbReference type="PROSITE-ProRule" id="PRU00169"/>
    </source>
</evidence>
<feature type="transmembrane region" description="Helical" evidence="4">
    <location>
        <begin position="6"/>
        <end position="22"/>
    </location>
</feature>
<evidence type="ECO:0000313" key="8">
    <source>
        <dbReference type="Proteomes" id="UP000319836"/>
    </source>
</evidence>
<gene>
    <name evidence="7" type="ORF">E6K80_11455</name>
</gene>
<dbReference type="PANTHER" id="PTHR44591:SF25">
    <property type="entry name" value="CHEMOTAXIS TWO-COMPONENT RESPONSE REGULATOR"/>
    <property type="match status" value="1"/>
</dbReference>
<evidence type="ECO:0000256" key="4">
    <source>
        <dbReference type="SAM" id="Phobius"/>
    </source>
</evidence>
<feature type="domain" description="Response regulatory" evidence="5">
    <location>
        <begin position="441"/>
        <end position="556"/>
    </location>
</feature>
<evidence type="ECO:0000256" key="3">
    <source>
        <dbReference type="SAM" id="MobiDB-lite"/>
    </source>
</evidence>
<dbReference type="GO" id="GO:0016020">
    <property type="term" value="C:membrane"/>
    <property type="evidence" value="ECO:0007669"/>
    <property type="project" value="InterPro"/>
</dbReference>
<accession>A0A538U0S4</accession>
<dbReference type="InterPro" id="IPR003660">
    <property type="entry name" value="HAMP_dom"/>
</dbReference>
<dbReference type="AlphaFoldDB" id="A0A538U0S4"/>
<feature type="transmembrane region" description="Helical" evidence="4">
    <location>
        <begin position="187"/>
        <end position="206"/>
    </location>
</feature>
<dbReference type="Pfam" id="PF00072">
    <property type="entry name" value="Response_reg"/>
    <property type="match status" value="1"/>
</dbReference>
<dbReference type="EMBL" id="VBPA01000290">
    <property type="protein sequence ID" value="TMQ69515.1"/>
    <property type="molecule type" value="Genomic_DNA"/>
</dbReference>
<dbReference type="PROSITE" id="PS50885">
    <property type="entry name" value="HAMP"/>
    <property type="match status" value="1"/>
</dbReference>
<proteinExistence type="predicted"/>
<evidence type="ECO:0000256" key="1">
    <source>
        <dbReference type="ARBA" id="ARBA00022553"/>
    </source>
</evidence>
<dbReference type="GO" id="GO:0000160">
    <property type="term" value="P:phosphorelay signal transduction system"/>
    <property type="evidence" value="ECO:0007669"/>
    <property type="project" value="InterPro"/>
</dbReference>
<dbReference type="InterPro" id="IPR050595">
    <property type="entry name" value="Bact_response_regulator"/>
</dbReference>
<dbReference type="PROSITE" id="PS50110">
    <property type="entry name" value="RESPONSE_REGULATORY"/>
    <property type="match status" value="1"/>
</dbReference>
<dbReference type="SMART" id="SM00448">
    <property type="entry name" value="REC"/>
    <property type="match status" value="1"/>
</dbReference>
<keyword evidence="4" id="KW-0472">Membrane</keyword>
<evidence type="ECO:0000313" key="7">
    <source>
        <dbReference type="EMBL" id="TMQ69515.1"/>
    </source>
</evidence>
<dbReference type="Pfam" id="PF13188">
    <property type="entry name" value="PAS_8"/>
    <property type="match status" value="1"/>
</dbReference>
<keyword evidence="1 2" id="KW-0597">Phosphoprotein</keyword>
<feature type="domain" description="HAMP" evidence="6">
    <location>
        <begin position="204"/>
        <end position="255"/>
    </location>
</feature>
<dbReference type="Gene3D" id="3.30.450.20">
    <property type="entry name" value="PAS domain"/>
    <property type="match status" value="1"/>
</dbReference>
<dbReference type="Gene3D" id="3.40.50.2300">
    <property type="match status" value="1"/>
</dbReference>
<protein>
    <submittedName>
        <fullName evidence="7">Response regulator</fullName>
    </submittedName>
</protein>
<comment type="caution">
    <text evidence="7">The sequence shown here is derived from an EMBL/GenBank/DDBJ whole genome shotgun (WGS) entry which is preliminary data.</text>
</comment>
<dbReference type="SUPFAM" id="SSF55785">
    <property type="entry name" value="PYP-like sensor domain (PAS domain)"/>
    <property type="match status" value="1"/>
</dbReference>
<name>A0A538U0S4_UNCEI</name>
<dbReference type="InterPro" id="IPR011006">
    <property type="entry name" value="CheY-like_superfamily"/>
</dbReference>
<dbReference type="PANTHER" id="PTHR44591">
    <property type="entry name" value="STRESS RESPONSE REGULATOR PROTEIN 1"/>
    <property type="match status" value="1"/>
</dbReference>
<feature type="modified residue" description="4-aspartylphosphate" evidence="2">
    <location>
        <position position="492"/>
    </location>
</feature>
<dbReference type="InterPro" id="IPR000014">
    <property type="entry name" value="PAS"/>
</dbReference>
<feature type="region of interest" description="Disordered" evidence="3">
    <location>
        <begin position="410"/>
        <end position="439"/>
    </location>
</feature>
<sequence length="566" mass="59914">MTSLQIRLSLIILFVGGIWLALKTGSDLDRAQAPVAARAQESARTAMLESGPRVERAYASGRDAGMKEALAPLLRTMGARAAGVTDANGHLVALDPGGAIMSDVATSPLAIAFKLVGTAGDEGPRLEMKGAELVAALPVRLEHGPPATDLVGPPPPAPGAGFVLARFDFSAAMTTARSRALRENATLALGLLALVIGVALVTWLSLGRPIRRLAKTIDRFDLGERAARAGMKLGVLAPIARSFDAMAERLQSHELDLIEARHRHELVLRCLQVGVMVVRRDDGRPVYVNARWKELFGIPMDATRDILSLLSTVRCERPDGAPYPLEQLPIPTALRTGRPAEVHDLRVRRDDAVIELSAGAVPVSLWRSDTFDAVIAFVEEPGAALVPDAAPEPDASMPARLRLEPTATDLAEAPDEPPSVSAFPIEDSTPAPDQAAPEPETVLVVEGEEALRELGERALTGAGFRVLVTASADEALTFVRGEGPQVRCIVLDLWVPGSGGGALLDQLLAIDPTARVIAASGYRPDMPQLAASGKIAAFMPKPYGAERLLSVVREVAQRGLMEVAGG</sequence>
<keyword evidence="4" id="KW-1133">Transmembrane helix</keyword>
<dbReference type="Proteomes" id="UP000319836">
    <property type="component" value="Unassembled WGS sequence"/>
</dbReference>
<evidence type="ECO:0000259" key="6">
    <source>
        <dbReference type="PROSITE" id="PS50885"/>
    </source>
</evidence>
<dbReference type="InterPro" id="IPR035965">
    <property type="entry name" value="PAS-like_dom_sf"/>
</dbReference>
<dbReference type="InterPro" id="IPR001789">
    <property type="entry name" value="Sig_transdc_resp-reg_receiver"/>
</dbReference>
<evidence type="ECO:0000259" key="5">
    <source>
        <dbReference type="PROSITE" id="PS50110"/>
    </source>
</evidence>
<reference evidence="7 8" key="1">
    <citation type="journal article" date="2019" name="Nat. Microbiol.">
        <title>Mediterranean grassland soil C-N compound turnover is dependent on rainfall and depth, and is mediated by genomically divergent microorganisms.</title>
        <authorList>
            <person name="Diamond S."/>
            <person name="Andeer P.F."/>
            <person name="Li Z."/>
            <person name="Crits-Christoph A."/>
            <person name="Burstein D."/>
            <person name="Anantharaman K."/>
            <person name="Lane K.R."/>
            <person name="Thomas B.C."/>
            <person name="Pan C."/>
            <person name="Northen T.R."/>
            <person name="Banfield J.F."/>
        </authorList>
    </citation>
    <scope>NUCLEOTIDE SEQUENCE [LARGE SCALE GENOMIC DNA]</scope>
    <source>
        <strain evidence="7">WS_10</strain>
    </source>
</reference>
<dbReference type="SUPFAM" id="SSF52172">
    <property type="entry name" value="CheY-like"/>
    <property type="match status" value="1"/>
</dbReference>
<organism evidence="7 8">
    <name type="scientific">Eiseniibacteriota bacterium</name>
    <dbReference type="NCBI Taxonomy" id="2212470"/>
    <lineage>
        <taxon>Bacteria</taxon>
        <taxon>Candidatus Eiseniibacteriota</taxon>
    </lineage>
</organism>